<comment type="caution">
    <text evidence="1">The sequence shown here is derived from an EMBL/GenBank/DDBJ whole genome shotgun (WGS) entry which is preliminary data.</text>
</comment>
<dbReference type="EMBL" id="CAJHJT010000034">
    <property type="protein sequence ID" value="CAD7003707.1"/>
    <property type="molecule type" value="Genomic_DNA"/>
</dbReference>
<keyword evidence="3" id="KW-1185">Reference proteome</keyword>
<evidence type="ECO:0000313" key="1">
    <source>
        <dbReference type="EMBL" id="CAD7002199.1"/>
    </source>
</evidence>
<sequence length="182" mass="20603">MWPAARHLAWPDIWLSGQNATALRRAAPRATTTNRAPPISTRKNETATTTAMLVDENVRRRRRAVANQRYGVVGKSVLYRKSRKRQRKLRQQHLTAIHADTLAGEAIITTNTLVARRRMPLCSRQIEHRKVVRCGVKREMLRCVMLCCVVLRCGRSLAKSVEEPSAASQVSSNWLCECIDST</sequence>
<organism evidence="1 3">
    <name type="scientific">Ceratitis capitata</name>
    <name type="common">Mediterranean fruit fly</name>
    <name type="synonym">Tephritis capitata</name>
    <dbReference type="NCBI Taxonomy" id="7213"/>
    <lineage>
        <taxon>Eukaryota</taxon>
        <taxon>Metazoa</taxon>
        <taxon>Ecdysozoa</taxon>
        <taxon>Arthropoda</taxon>
        <taxon>Hexapoda</taxon>
        <taxon>Insecta</taxon>
        <taxon>Pterygota</taxon>
        <taxon>Neoptera</taxon>
        <taxon>Endopterygota</taxon>
        <taxon>Diptera</taxon>
        <taxon>Brachycera</taxon>
        <taxon>Muscomorpha</taxon>
        <taxon>Tephritoidea</taxon>
        <taxon>Tephritidae</taxon>
        <taxon>Ceratitis</taxon>
        <taxon>Ceratitis</taxon>
    </lineage>
</organism>
<dbReference type="EMBL" id="CAJHJT010000028">
    <property type="protein sequence ID" value="CAD7002199.1"/>
    <property type="molecule type" value="Genomic_DNA"/>
</dbReference>
<evidence type="ECO:0000313" key="3">
    <source>
        <dbReference type="Proteomes" id="UP000606786"/>
    </source>
</evidence>
<gene>
    <name evidence="1" type="ORF">CCAP1982_LOCUS10687</name>
    <name evidence="2" type="ORF">CCAP1982_LOCUS12144</name>
</gene>
<dbReference type="Proteomes" id="UP000606786">
    <property type="component" value="Unassembled WGS sequence"/>
</dbReference>
<protein>
    <submittedName>
        <fullName evidence="1">(Mediterranean fruit fly) hypothetical protein</fullName>
    </submittedName>
</protein>
<name>A0A811USR2_CERCA</name>
<reference evidence="1" key="1">
    <citation type="submission" date="2020-11" db="EMBL/GenBank/DDBJ databases">
        <authorList>
            <person name="Whitehead M."/>
        </authorList>
    </citation>
    <scope>NUCLEOTIDE SEQUENCE</scope>
    <source>
        <strain evidence="1">EGII</strain>
    </source>
</reference>
<accession>A0A811USR2</accession>
<evidence type="ECO:0000313" key="2">
    <source>
        <dbReference type="EMBL" id="CAD7003707.1"/>
    </source>
</evidence>
<proteinExistence type="predicted"/>
<dbReference type="AlphaFoldDB" id="A0A811USR2"/>